<feature type="region of interest" description="Disordered" evidence="6">
    <location>
        <begin position="193"/>
        <end position="229"/>
    </location>
</feature>
<keyword evidence="1" id="KW-0479">Metal-binding</keyword>
<keyword evidence="3 5" id="KW-0863">Zinc-finger</keyword>
<keyword evidence="9" id="KW-1185">Reference proteome</keyword>
<feature type="compositionally biased region" description="Acidic residues" evidence="6">
    <location>
        <begin position="39"/>
        <end position="59"/>
    </location>
</feature>
<dbReference type="Proteomes" id="UP001583177">
    <property type="component" value="Unassembled WGS sequence"/>
</dbReference>
<dbReference type="EMBL" id="JAWRVE010000074">
    <property type="protein sequence ID" value="KAL1863136.1"/>
    <property type="molecule type" value="Genomic_DNA"/>
</dbReference>
<dbReference type="Gene3D" id="1.10.10.60">
    <property type="entry name" value="Homeodomain-like"/>
    <property type="match status" value="1"/>
</dbReference>
<dbReference type="InterPro" id="IPR001005">
    <property type="entry name" value="SANT/Myb"/>
</dbReference>
<evidence type="ECO:0000256" key="3">
    <source>
        <dbReference type="ARBA" id="ARBA00022771"/>
    </source>
</evidence>
<proteinExistence type="predicted"/>
<accession>A0ABR3WJQ3</accession>
<feature type="region of interest" description="Disordered" evidence="6">
    <location>
        <begin position="37"/>
        <end position="69"/>
    </location>
</feature>
<dbReference type="Pfam" id="PF00249">
    <property type="entry name" value="Myb_DNA-binding"/>
    <property type="match status" value="1"/>
</dbReference>
<keyword evidence="4" id="KW-0862">Zinc</keyword>
<dbReference type="PANTHER" id="PTHR19818:SF159">
    <property type="entry name" value="C2H2-TYPE DOMAIN-CONTAINING PROTEIN"/>
    <property type="match status" value="1"/>
</dbReference>
<keyword evidence="2" id="KW-0677">Repeat</keyword>
<name>A0ABR3WJQ3_9PEZI</name>
<dbReference type="SMART" id="SM00717">
    <property type="entry name" value="SANT"/>
    <property type="match status" value="1"/>
</dbReference>
<organism evidence="8 9">
    <name type="scientific">Diaporthe australafricana</name>
    <dbReference type="NCBI Taxonomy" id="127596"/>
    <lineage>
        <taxon>Eukaryota</taxon>
        <taxon>Fungi</taxon>
        <taxon>Dikarya</taxon>
        <taxon>Ascomycota</taxon>
        <taxon>Pezizomycotina</taxon>
        <taxon>Sordariomycetes</taxon>
        <taxon>Sordariomycetidae</taxon>
        <taxon>Diaporthales</taxon>
        <taxon>Diaporthaceae</taxon>
        <taxon>Diaporthe</taxon>
    </lineage>
</organism>
<dbReference type="PROSITE" id="PS50157">
    <property type="entry name" value="ZINC_FINGER_C2H2_2"/>
    <property type="match status" value="1"/>
</dbReference>
<feature type="region of interest" description="Disordered" evidence="6">
    <location>
        <begin position="592"/>
        <end position="726"/>
    </location>
</feature>
<evidence type="ECO:0000256" key="1">
    <source>
        <dbReference type="ARBA" id="ARBA00022723"/>
    </source>
</evidence>
<feature type="compositionally biased region" description="Polar residues" evidence="6">
    <location>
        <begin position="156"/>
        <end position="170"/>
    </location>
</feature>
<feature type="region of interest" description="Disordered" evidence="6">
    <location>
        <begin position="146"/>
        <end position="174"/>
    </location>
</feature>
<feature type="compositionally biased region" description="Basic and acidic residues" evidence="6">
    <location>
        <begin position="504"/>
        <end position="573"/>
    </location>
</feature>
<evidence type="ECO:0000259" key="7">
    <source>
        <dbReference type="PROSITE" id="PS50157"/>
    </source>
</evidence>
<dbReference type="InterPro" id="IPR013087">
    <property type="entry name" value="Znf_C2H2_type"/>
</dbReference>
<dbReference type="InterPro" id="IPR050329">
    <property type="entry name" value="GLI_C2H2-zinc-finger"/>
</dbReference>
<evidence type="ECO:0000313" key="8">
    <source>
        <dbReference type="EMBL" id="KAL1863136.1"/>
    </source>
</evidence>
<feature type="domain" description="C2H2-type" evidence="7">
    <location>
        <begin position="284"/>
        <end position="313"/>
    </location>
</feature>
<comment type="caution">
    <text evidence="8">The sequence shown here is derived from an EMBL/GenBank/DDBJ whole genome shotgun (WGS) entry which is preliminary data.</text>
</comment>
<feature type="compositionally biased region" description="Basic and acidic residues" evidence="6">
    <location>
        <begin position="624"/>
        <end position="697"/>
    </location>
</feature>
<evidence type="ECO:0000256" key="2">
    <source>
        <dbReference type="ARBA" id="ARBA00022737"/>
    </source>
</evidence>
<sequence>MTDVNGNVEIKSNHQYQSHVGHHLEQLALFVLPSHNYESEGEDKEEGDESDRNDEEEDELSSRDDYPLPDGKSAYWSVAEMNEFPNLLKRYGPDWLAISRHMKTKTRIMVKSFFNRMVIENPQWQQIADEASVEPRLDGSNQMVENTKYSDDVPNASEQAGGSSHISPTDIQRGPQSEIDIDEAHRQESLLKYGDVPSGQDTSGFDQQSPSPGTIKWHGGEPVRTSNDGSAISFRTNEEIDLIENVGGEVRMKRIHSEEMADEHEIIRSMARRLKNASPEIRLQKCQEPGCNRVFKRPADLIKHEKTHSRPWKCPIESCKYHGYGWPTEKEMDRHYSDTHNIPPPRRHECLFPPCPYTCKRKDNLRSHMQRAHGWQDAETETNESDFGDQTSRVRIAEALGRIGNYFANPVLDPFEQTPGDERSDIYKSTTAKDYEQSGEISEGPVSEYFYHWDNIRRHDSNNEASSNAGKAEPQAPFTAEGSVHGLDDDWLKDQDIGSLPRPPETEMQTKGKDTEELRRSFTKETVEKRNVATENDAKENQEREKQTPEKESGRGELEFRINATVEERESQRVAWEEDMRLQAEQELRDKIRKDKEQQEAGEFRLEPTSIEEVEHDSILQQAQREREQEVRDRIDREVRKQIQKNKEREAHRSELNRRRDEEVAKKAVEELRTRESEEAQERERNSGKADTMRSSHDVSPPPPPVSVNETRLDQEDLYKYGKDAS</sequence>
<feature type="region of interest" description="Disordered" evidence="6">
    <location>
        <begin position="461"/>
        <end position="573"/>
    </location>
</feature>
<dbReference type="PROSITE" id="PS00028">
    <property type="entry name" value="ZINC_FINGER_C2H2_1"/>
    <property type="match status" value="2"/>
</dbReference>
<evidence type="ECO:0000313" key="9">
    <source>
        <dbReference type="Proteomes" id="UP001583177"/>
    </source>
</evidence>
<reference evidence="8 9" key="1">
    <citation type="journal article" date="2024" name="IMA Fungus">
        <title>IMA Genome - F19 : A genome assembly and annotation guide to empower mycologists, including annotated draft genome sequences of Ceratocystis pirilliformis, Diaporthe australafricana, Fusarium ophioides, Paecilomyces lecythidis, and Sporothrix stenoceras.</title>
        <authorList>
            <person name="Aylward J."/>
            <person name="Wilson A.M."/>
            <person name="Visagie C.M."/>
            <person name="Spraker J."/>
            <person name="Barnes I."/>
            <person name="Buitendag C."/>
            <person name="Ceriani C."/>
            <person name="Del Mar Angel L."/>
            <person name="du Plessis D."/>
            <person name="Fuchs T."/>
            <person name="Gasser K."/>
            <person name="Kramer D."/>
            <person name="Li W."/>
            <person name="Munsamy K."/>
            <person name="Piso A."/>
            <person name="Price J.L."/>
            <person name="Sonnekus B."/>
            <person name="Thomas C."/>
            <person name="van der Nest A."/>
            <person name="van Dijk A."/>
            <person name="van Heerden A."/>
            <person name="van Vuuren N."/>
            <person name="Yilmaz N."/>
            <person name="Duong T.A."/>
            <person name="van der Merwe N.A."/>
            <person name="Wingfield M.J."/>
            <person name="Wingfield B.D."/>
        </authorList>
    </citation>
    <scope>NUCLEOTIDE SEQUENCE [LARGE SCALE GENOMIC DNA]</scope>
    <source>
        <strain evidence="8 9">CMW 18300</strain>
    </source>
</reference>
<dbReference type="PANTHER" id="PTHR19818">
    <property type="entry name" value="ZINC FINGER PROTEIN ZIC AND GLI"/>
    <property type="match status" value="1"/>
</dbReference>
<feature type="compositionally biased region" description="Basic and acidic residues" evidence="6">
    <location>
        <begin position="592"/>
        <end position="606"/>
    </location>
</feature>
<protein>
    <recommendedName>
        <fullName evidence="7">C2H2-type domain-containing protein</fullName>
    </recommendedName>
</protein>
<dbReference type="Gene3D" id="3.30.160.60">
    <property type="entry name" value="Classic Zinc Finger"/>
    <property type="match status" value="2"/>
</dbReference>
<dbReference type="InterPro" id="IPR009057">
    <property type="entry name" value="Homeodomain-like_sf"/>
</dbReference>
<dbReference type="CDD" id="cd00167">
    <property type="entry name" value="SANT"/>
    <property type="match status" value="1"/>
</dbReference>
<gene>
    <name evidence="8" type="ORF">Daus18300_008129</name>
</gene>
<feature type="compositionally biased region" description="Polar residues" evidence="6">
    <location>
        <begin position="199"/>
        <end position="212"/>
    </location>
</feature>
<dbReference type="SMART" id="SM00355">
    <property type="entry name" value="ZnF_C2H2"/>
    <property type="match status" value="3"/>
</dbReference>
<evidence type="ECO:0000256" key="6">
    <source>
        <dbReference type="SAM" id="MobiDB-lite"/>
    </source>
</evidence>
<dbReference type="SUPFAM" id="SSF46689">
    <property type="entry name" value="Homeodomain-like"/>
    <property type="match status" value="1"/>
</dbReference>
<evidence type="ECO:0000256" key="4">
    <source>
        <dbReference type="ARBA" id="ARBA00022833"/>
    </source>
</evidence>
<evidence type="ECO:0000256" key="5">
    <source>
        <dbReference type="PROSITE-ProRule" id="PRU00042"/>
    </source>
</evidence>
<feature type="compositionally biased region" description="Basic and acidic residues" evidence="6">
    <location>
        <begin position="486"/>
        <end position="496"/>
    </location>
</feature>
<feature type="compositionally biased region" description="Basic and acidic residues" evidence="6">
    <location>
        <begin position="711"/>
        <end position="726"/>
    </location>
</feature>